<proteinExistence type="predicted"/>
<organism evidence="3">
    <name type="scientific">Drosophila sechellia</name>
    <name type="common">Fruit fly</name>
    <dbReference type="NCBI Taxonomy" id="7238"/>
    <lineage>
        <taxon>Eukaryota</taxon>
        <taxon>Metazoa</taxon>
        <taxon>Ecdysozoa</taxon>
        <taxon>Arthropoda</taxon>
        <taxon>Hexapoda</taxon>
        <taxon>Insecta</taxon>
        <taxon>Pterygota</taxon>
        <taxon>Neoptera</taxon>
        <taxon>Endopterygota</taxon>
        <taxon>Diptera</taxon>
        <taxon>Brachycera</taxon>
        <taxon>Muscomorpha</taxon>
        <taxon>Ephydroidea</taxon>
        <taxon>Drosophilidae</taxon>
        <taxon>Drosophila</taxon>
        <taxon>Sophophora</taxon>
    </lineage>
</organism>
<name>B4I710_DROSE</name>
<sequence>MPEPKGHLISRSAFSASPSPSLSTQPLERGPPPVGEFGRSTRVELPGSNCPITRKCCLKSPSENPDIKTLAICNNWQLEMKDKSEPCDLDGDWRLGIEERAEPMWMWMGVAAMGESWNDRTLSWQSSSIIIVSGG</sequence>
<feature type="compositionally biased region" description="Low complexity" evidence="1">
    <location>
        <begin position="10"/>
        <end position="23"/>
    </location>
</feature>
<protein>
    <submittedName>
        <fullName evidence="2">GM22769</fullName>
    </submittedName>
</protein>
<evidence type="ECO:0000313" key="2">
    <source>
        <dbReference type="EMBL" id="EDW56108.1"/>
    </source>
</evidence>
<evidence type="ECO:0000313" key="3">
    <source>
        <dbReference type="Proteomes" id="UP000001292"/>
    </source>
</evidence>
<dbReference type="EMBL" id="CH480823">
    <property type="protein sequence ID" value="EDW56108.1"/>
    <property type="molecule type" value="Genomic_DNA"/>
</dbReference>
<accession>B4I710</accession>
<dbReference type="HOGENOM" id="CLU_1887926_0_0_1"/>
<evidence type="ECO:0000256" key="1">
    <source>
        <dbReference type="SAM" id="MobiDB-lite"/>
    </source>
</evidence>
<reference evidence="2 3" key="1">
    <citation type="journal article" date="2007" name="Nature">
        <title>Evolution of genes and genomes on the Drosophila phylogeny.</title>
        <authorList>
            <consortium name="Drosophila 12 Genomes Consortium"/>
            <person name="Clark A.G."/>
            <person name="Eisen M.B."/>
            <person name="Smith D.R."/>
            <person name="Bergman C.M."/>
            <person name="Oliver B."/>
            <person name="Markow T.A."/>
            <person name="Kaufman T.C."/>
            <person name="Kellis M."/>
            <person name="Gelbart W."/>
            <person name="Iyer V.N."/>
            <person name="Pollard D.A."/>
            <person name="Sackton T.B."/>
            <person name="Larracuente A.M."/>
            <person name="Singh N.D."/>
            <person name="Abad J.P."/>
            <person name="Abt D.N."/>
            <person name="Adryan B."/>
            <person name="Aguade M."/>
            <person name="Akashi H."/>
            <person name="Anderson W.W."/>
            <person name="Aquadro C.F."/>
            <person name="Ardell D.H."/>
            <person name="Arguello R."/>
            <person name="Artieri C.G."/>
            <person name="Barbash D.A."/>
            <person name="Barker D."/>
            <person name="Barsanti P."/>
            <person name="Batterham P."/>
            <person name="Batzoglou S."/>
            <person name="Begun D."/>
            <person name="Bhutkar A."/>
            <person name="Blanco E."/>
            <person name="Bosak S.A."/>
            <person name="Bradley R.K."/>
            <person name="Brand A.D."/>
            <person name="Brent M.R."/>
            <person name="Brooks A.N."/>
            <person name="Brown R.H."/>
            <person name="Butlin R.K."/>
            <person name="Caggese C."/>
            <person name="Calvi B.R."/>
            <person name="Bernardo de Carvalho A."/>
            <person name="Caspi A."/>
            <person name="Castrezana S."/>
            <person name="Celniker S.E."/>
            <person name="Chang J.L."/>
            <person name="Chapple C."/>
            <person name="Chatterji S."/>
            <person name="Chinwalla A."/>
            <person name="Civetta A."/>
            <person name="Clifton S.W."/>
            <person name="Comeron J.M."/>
            <person name="Costello J.C."/>
            <person name="Coyne J.A."/>
            <person name="Daub J."/>
            <person name="David R.G."/>
            <person name="Delcher A.L."/>
            <person name="Delehaunty K."/>
            <person name="Do C.B."/>
            <person name="Ebling H."/>
            <person name="Edwards K."/>
            <person name="Eickbush T."/>
            <person name="Evans J.D."/>
            <person name="Filipski A."/>
            <person name="Findeiss S."/>
            <person name="Freyhult E."/>
            <person name="Fulton L."/>
            <person name="Fulton R."/>
            <person name="Garcia A.C."/>
            <person name="Gardiner A."/>
            <person name="Garfield D.A."/>
            <person name="Garvin B.E."/>
            <person name="Gibson G."/>
            <person name="Gilbert D."/>
            <person name="Gnerre S."/>
            <person name="Godfrey J."/>
            <person name="Good R."/>
            <person name="Gotea V."/>
            <person name="Gravely B."/>
            <person name="Greenberg A.J."/>
            <person name="Griffiths-Jones S."/>
            <person name="Gross S."/>
            <person name="Guigo R."/>
            <person name="Gustafson E.A."/>
            <person name="Haerty W."/>
            <person name="Hahn M.W."/>
            <person name="Halligan D.L."/>
            <person name="Halpern A.L."/>
            <person name="Halter G.M."/>
            <person name="Han M.V."/>
            <person name="Heger A."/>
            <person name="Hillier L."/>
            <person name="Hinrichs A.S."/>
            <person name="Holmes I."/>
            <person name="Hoskins R.A."/>
            <person name="Hubisz M.J."/>
            <person name="Hultmark D."/>
            <person name="Huntley M.A."/>
            <person name="Jaffe D.B."/>
            <person name="Jagadeeshan S."/>
            <person name="Jeck W.R."/>
            <person name="Johnson J."/>
            <person name="Jones C.D."/>
            <person name="Jordan W.C."/>
            <person name="Karpen G.H."/>
            <person name="Kataoka E."/>
            <person name="Keightley P.D."/>
            <person name="Kheradpour P."/>
            <person name="Kirkness E.F."/>
            <person name="Koerich L.B."/>
            <person name="Kristiansen K."/>
            <person name="Kudrna D."/>
            <person name="Kulathinal R.J."/>
            <person name="Kumar S."/>
            <person name="Kwok R."/>
            <person name="Lander E."/>
            <person name="Langley C.H."/>
            <person name="Lapoint R."/>
            <person name="Lazzaro B.P."/>
            <person name="Lee S.J."/>
            <person name="Levesque L."/>
            <person name="Li R."/>
            <person name="Lin C.F."/>
            <person name="Lin M.F."/>
            <person name="Lindblad-Toh K."/>
            <person name="Llopart A."/>
            <person name="Long M."/>
            <person name="Low L."/>
            <person name="Lozovsky E."/>
            <person name="Lu J."/>
            <person name="Luo M."/>
            <person name="Machado C.A."/>
            <person name="Makalowski W."/>
            <person name="Marzo M."/>
            <person name="Matsuda M."/>
            <person name="Matzkin L."/>
            <person name="McAllister B."/>
            <person name="McBride C.S."/>
            <person name="McKernan B."/>
            <person name="McKernan K."/>
            <person name="Mendez-Lago M."/>
            <person name="Minx P."/>
            <person name="Mollenhauer M.U."/>
            <person name="Montooth K."/>
            <person name="Mount S.M."/>
            <person name="Mu X."/>
            <person name="Myers E."/>
            <person name="Negre B."/>
            <person name="Newfeld S."/>
            <person name="Nielsen R."/>
            <person name="Noor M.A."/>
            <person name="O'Grady P."/>
            <person name="Pachter L."/>
            <person name="Papaceit M."/>
            <person name="Parisi M.J."/>
            <person name="Parisi M."/>
            <person name="Parts L."/>
            <person name="Pedersen J.S."/>
            <person name="Pesole G."/>
            <person name="Phillippy A.M."/>
            <person name="Ponting C.P."/>
            <person name="Pop M."/>
            <person name="Porcelli D."/>
            <person name="Powell J.R."/>
            <person name="Prohaska S."/>
            <person name="Pruitt K."/>
            <person name="Puig M."/>
            <person name="Quesneville H."/>
            <person name="Ram K.R."/>
            <person name="Rand D."/>
            <person name="Rasmussen M.D."/>
            <person name="Reed L.K."/>
            <person name="Reenan R."/>
            <person name="Reily A."/>
            <person name="Remington K.A."/>
            <person name="Rieger T.T."/>
            <person name="Ritchie M.G."/>
            <person name="Robin C."/>
            <person name="Rogers Y.H."/>
            <person name="Rohde C."/>
            <person name="Rozas J."/>
            <person name="Rubenfield M.J."/>
            <person name="Ruiz A."/>
            <person name="Russo S."/>
            <person name="Salzberg S.L."/>
            <person name="Sanchez-Gracia A."/>
            <person name="Saranga D.J."/>
            <person name="Sato H."/>
            <person name="Schaeffer S.W."/>
            <person name="Schatz M.C."/>
            <person name="Schlenke T."/>
            <person name="Schwartz R."/>
            <person name="Segarra C."/>
            <person name="Singh R.S."/>
            <person name="Sirot L."/>
            <person name="Sirota M."/>
            <person name="Sisneros N.B."/>
            <person name="Smith C.D."/>
            <person name="Smith T.F."/>
            <person name="Spieth J."/>
            <person name="Stage D.E."/>
            <person name="Stark A."/>
            <person name="Stephan W."/>
            <person name="Strausberg R.L."/>
            <person name="Strempel S."/>
            <person name="Sturgill D."/>
            <person name="Sutton G."/>
            <person name="Sutton G.G."/>
            <person name="Tao W."/>
            <person name="Teichmann S."/>
            <person name="Tobari Y.N."/>
            <person name="Tomimura Y."/>
            <person name="Tsolas J.M."/>
            <person name="Valente V.L."/>
            <person name="Venter E."/>
            <person name="Venter J.C."/>
            <person name="Vicario S."/>
            <person name="Vieira F.G."/>
            <person name="Vilella A.J."/>
            <person name="Villasante A."/>
            <person name="Walenz B."/>
            <person name="Wang J."/>
            <person name="Wasserman M."/>
            <person name="Watts T."/>
            <person name="Wilson D."/>
            <person name="Wilson R.K."/>
            <person name="Wing R.A."/>
            <person name="Wolfner M.F."/>
            <person name="Wong A."/>
            <person name="Wong G.K."/>
            <person name="Wu C.I."/>
            <person name="Wu G."/>
            <person name="Yamamoto D."/>
            <person name="Yang H.P."/>
            <person name="Yang S.P."/>
            <person name="Yorke J.A."/>
            <person name="Yoshida K."/>
            <person name="Zdobnov E."/>
            <person name="Zhang P."/>
            <person name="Zhang Y."/>
            <person name="Zimin A.V."/>
            <person name="Baldwin J."/>
            <person name="Abdouelleil A."/>
            <person name="Abdulkadir J."/>
            <person name="Abebe A."/>
            <person name="Abera B."/>
            <person name="Abreu J."/>
            <person name="Acer S.C."/>
            <person name="Aftuck L."/>
            <person name="Alexander A."/>
            <person name="An P."/>
            <person name="Anderson E."/>
            <person name="Anderson S."/>
            <person name="Arachi H."/>
            <person name="Azer M."/>
            <person name="Bachantsang P."/>
            <person name="Barry A."/>
            <person name="Bayul T."/>
            <person name="Berlin A."/>
            <person name="Bessette D."/>
            <person name="Bloom T."/>
            <person name="Blye J."/>
            <person name="Boguslavskiy L."/>
            <person name="Bonnet C."/>
            <person name="Boukhgalter B."/>
            <person name="Bourzgui I."/>
            <person name="Brown A."/>
            <person name="Cahill P."/>
            <person name="Channer S."/>
            <person name="Cheshatsang Y."/>
            <person name="Chuda L."/>
            <person name="Citroen M."/>
            <person name="Collymore A."/>
            <person name="Cooke P."/>
            <person name="Costello M."/>
            <person name="D'Aco K."/>
            <person name="Daza R."/>
            <person name="De Haan G."/>
            <person name="DeGray S."/>
            <person name="DeMaso C."/>
            <person name="Dhargay N."/>
            <person name="Dooley K."/>
            <person name="Dooley E."/>
            <person name="Doricent M."/>
            <person name="Dorje P."/>
            <person name="Dorjee K."/>
            <person name="Dupes A."/>
            <person name="Elong R."/>
            <person name="Falk J."/>
            <person name="Farina A."/>
            <person name="Faro S."/>
            <person name="Ferguson D."/>
            <person name="Fisher S."/>
            <person name="Foley C.D."/>
            <person name="Franke A."/>
            <person name="Friedrich D."/>
            <person name="Gadbois L."/>
            <person name="Gearin G."/>
            <person name="Gearin C.R."/>
            <person name="Giannoukos G."/>
            <person name="Goode T."/>
            <person name="Graham J."/>
            <person name="Grandbois E."/>
            <person name="Grewal S."/>
            <person name="Gyaltsen K."/>
            <person name="Hafez N."/>
            <person name="Hagos B."/>
            <person name="Hall J."/>
            <person name="Henson C."/>
            <person name="Hollinger A."/>
            <person name="Honan T."/>
            <person name="Huard M.D."/>
            <person name="Hughes L."/>
            <person name="Hurhula B."/>
            <person name="Husby M.E."/>
            <person name="Kamat A."/>
            <person name="Kanga B."/>
            <person name="Kashin S."/>
            <person name="Khazanovich D."/>
            <person name="Kisner P."/>
            <person name="Lance K."/>
            <person name="Lara M."/>
            <person name="Lee W."/>
            <person name="Lennon N."/>
            <person name="Letendre F."/>
            <person name="LeVine R."/>
            <person name="Lipovsky A."/>
            <person name="Liu X."/>
            <person name="Liu J."/>
            <person name="Liu S."/>
            <person name="Lokyitsang T."/>
            <person name="Lokyitsang Y."/>
            <person name="Lubonja R."/>
            <person name="Lui A."/>
            <person name="MacDonald P."/>
            <person name="Magnisalis V."/>
            <person name="Maru K."/>
            <person name="Matthews C."/>
            <person name="McCusker W."/>
            <person name="McDonough S."/>
            <person name="Mehta T."/>
            <person name="Meldrim J."/>
            <person name="Meneus L."/>
            <person name="Mihai O."/>
            <person name="Mihalev A."/>
            <person name="Mihova T."/>
            <person name="Mittelman R."/>
            <person name="Mlenga V."/>
            <person name="Montmayeur A."/>
            <person name="Mulrain L."/>
            <person name="Navidi A."/>
            <person name="Naylor J."/>
            <person name="Negash T."/>
            <person name="Nguyen T."/>
            <person name="Nguyen N."/>
            <person name="Nicol R."/>
            <person name="Norbu C."/>
            <person name="Norbu N."/>
            <person name="Novod N."/>
            <person name="O'Neill B."/>
            <person name="Osman S."/>
            <person name="Markiewicz E."/>
            <person name="Oyono O.L."/>
            <person name="Patti C."/>
            <person name="Phunkhang P."/>
            <person name="Pierre F."/>
            <person name="Priest M."/>
            <person name="Raghuraman S."/>
            <person name="Rege F."/>
            <person name="Reyes R."/>
            <person name="Rise C."/>
            <person name="Rogov P."/>
            <person name="Ross K."/>
            <person name="Ryan E."/>
            <person name="Settipalli S."/>
            <person name="Shea T."/>
            <person name="Sherpa N."/>
            <person name="Shi L."/>
            <person name="Shih D."/>
            <person name="Sparrow T."/>
            <person name="Spaulding J."/>
            <person name="Stalker J."/>
            <person name="Stange-Thomann N."/>
            <person name="Stavropoulos S."/>
            <person name="Stone C."/>
            <person name="Strader C."/>
            <person name="Tesfaye S."/>
            <person name="Thomson T."/>
            <person name="Thoulutsang Y."/>
            <person name="Thoulutsang D."/>
            <person name="Topham K."/>
            <person name="Topping I."/>
            <person name="Tsamla T."/>
            <person name="Vassiliev H."/>
            <person name="Vo A."/>
            <person name="Wangchuk T."/>
            <person name="Wangdi T."/>
            <person name="Weiand M."/>
            <person name="Wilkinson J."/>
            <person name="Wilson A."/>
            <person name="Yadav S."/>
            <person name="Young G."/>
            <person name="Yu Q."/>
            <person name="Zembek L."/>
            <person name="Zhong D."/>
            <person name="Zimmer A."/>
            <person name="Zwirko Z."/>
            <person name="Jaffe D.B."/>
            <person name="Alvarez P."/>
            <person name="Brockman W."/>
            <person name="Butler J."/>
            <person name="Chin C."/>
            <person name="Gnerre S."/>
            <person name="Grabherr M."/>
            <person name="Kleber M."/>
            <person name="Mauceli E."/>
            <person name="MacCallum I."/>
        </authorList>
    </citation>
    <scope>NUCLEOTIDE SEQUENCE [LARGE SCALE GENOMIC DNA]</scope>
    <source>
        <strain evidence="3">Rob3c / Tucson 14021-0248.25</strain>
    </source>
</reference>
<dbReference type="AlphaFoldDB" id="B4I710"/>
<keyword evidence="3" id="KW-1185">Reference proteome</keyword>
<dbReference type="Proteomes" id="UP000001292">
    <property type="component" value="Unassembled WGS sequence"/>
</dbReference>
<gene>
    <name evidence="2" type="primary">Dsec\GM22769</name>
    <name evidence="2" type="ORF">Dsec_GM22769</name>
</gene>
<feature type="region of interest" description="Disordered" evidence="1">
    <location>
        <begin position="1"/>
        <end position="43"/>
    </location>
</feature>